<name>A0A0F9MNU6_9ZZZZ</name>
<dbReference type="EMBL" id="LAZR01004587">
    <property type="protein sequence ID" value="KKN07279.1"/>
    <property type="molecule type" value="Genomic_DNA"/>
</dbReference>
<gene>
    <name evidence="1" type="ORF">LCGC14_1068690</name>
</gene>
<sequence>MKLYGKRRAIKSVENRIRLHRPDRDAIIWALDVDNHFAQVRIQGSDTLIKAHFPKNWTDQPYWLQLGSCVRIRHRGGNTGYIEIIGEGRAIPSAQAGGSTPGIGTLADAILTGLVVTPGTPQGMYVAVSSGTYRINGGIYVFTAEPITAPLMADPPPMIMYASSTITMGQGEYRVSINAAPAAGKSRYDLISIGVDGTLDYQAGAVANLATEPTIPSLAADHLTVKVLWITETVTEVDNSVLGGSWQAPGATSFDYTCSCASCEMPWNGGDDFTECTMNLVIRDQHGDASTDLDGEIMTITMATAPGHTGDIKGNLTGYAGAVDDPSAQSQITGSTVWFTYKRDQTATPEIAPVFGHSITNGAPLLCSNSDGLFKMVLLDNVGDPIGG</sequence>
<reference evidence="1" key="1">
    <citation type="journal article" date="2015" name="Nature">
        <title>Complex archaea that bridge the gap between prokaryotes and eukaryotes.</title>
        <authorList>
            <person name="Spang A."/>
            <person name="Saw J.H."/>
            <person name="Jorgensen S.L."/>
            <person name="Zaremba-Niedzwiedzka K."/>
            <person name="Martijn J."/>
            <person name="Lind A.E."/>
            <person name="van Eijk R."/>
            <person name="Schleper C."/>
            <person name="Guy L."/>
            <person name="Ettema T.J."/>
        </authorList>
    </citation>
    <scope>NUCLEOTIDE SEQUENCE</scope>
</reference>
<evidence type="ECO:0000313" key="1">
    <source>
        <dbReference type="EMBL" id="KKN07279.1"/>
    </source>
</evidence>
<organism evidence="1">
    <name type="scientific">marine sediment metagenome</name>
    <dbReference type="NCBI Taxonomy" id="412755"/>
    <lineage>
        <taxon>unclassified sequences</taxon>
        <taxon>metagenomes</taxon>
        <taxon>ecological metagenomes</taxon>
    </lineage>
</organism>
<protein>
    <submittedName>
        <fullName evidence="1">Uncharacterized protein</fullName>
    </submittedName>
</protein>
<proteinExistence type="predicted"/>
<comment type="caution">
    <text evidence="1">The sequence shown here is derived from an EMBL/GenBank/DDBJ whole genome shotgun (WGS) entry which is preliminary data.</text>
</comment>
<accession>A0A0F9MNU6</accession>
<dbReference type="AlphaFoldDB" id="A0A0F9MNU6"/>